<feature type="binding site" evidence="5">
    <location>
        <position position="193"/>
    </location>
    <ligand>
        <name>Mg(2+)</name>
        <dbReference type="ChEBI" id="CHEBI:18420"/>
    </ligand>
</feature>
<dbReference type="GO" id="GO:0031683">
    <property type="term" value="F:G-protein beta/gamma-subunit complex binding"/>
    <property type="evidence" value="ECO:0007669"/>
    <property type="project" value="InterPro"/>
</dbReference>
<feature type="binding site" evidence="5">
    <location>
        <position position="66"/>
    </location>
    <ligand>
        <name>Mg(2+)</name>
        <dbReference type="ChEBI" id="CHEBI:18420"/>
    </ligand>
</feature>
<dbReference type="GO" id="GO:0005834">
    <property type="term" value="C:heterotrimeric G-protein complex"/>
    <property type="evidence" value="ECO:0007669"/>
    <property type="project" value="TreeGrafter"/>
</dbReference>
<dbReference type="InterPro" id="IPR011025">
    <property type="entry name" value="GproteinA_insert"/>
</dbReference>
<dbReference type="GO" id="GO:0001664">
    <property type="term" value="F:G protein-coupled receptor binding"/>
    <property type="evidence" value="ECO:0007669"/>
    <property type="project" value="TreeGrafter"/>
</dbReference>
<dbReference type="PRINTS" id="PR00318">
    <property type="entry name" value="GPROTEINA"/>
</dbReference>
<keyword evidence="5" id="KW-0460">Magnesium</keyword>
<evidence type="ECO:0000256" key="4">
    <source>
        <dbReference type="PIRSR" id="PIRSR601019-1"/>
    </source>
</evidence>
<dbReference type="OrthoDB" id="5817230at2759"/>
<dbReference type="InterPro" id="IPR027417">
    <property type="entry name" value="P-loop_NTPase"/>
</dbReference>
<dbReference type="AlphaFoldDB" id="A0A238BSR0"/>
<dbReference type="SMART" id="SM00275">
    <property type="entry name" value="G_alpha"/>
    <property type="match status" value="1"/>
</dbReference>
<organism evidence="6 7">
    <name type="scientific">Onchocerca flexuosa</name>
    <dbReference type="NCBI Taxonomy" id="387005"/>
    <lineage>
        <taxon>Eukaryota</taxon>
        <taxon>Metazoa</taxon>
        <taxon>Ecdysozoa</taxon>
        <taxon>Nematoda</taxon>
        <taxon>Chromadorea</taxon>
        <taxon>Rhabditida</taxon>
        <taxon>Spirurina</taxon>
        <taxon>Spiruromorpha</taxon>
        <taxon>Filarioidea</taxon>
        <taxon>Onchocercidae</taxon>
        <taxon>Onchocerca</taxon>
    </lineage>
</organism>
<dbReference type="Pfam" id="PF00503">
    <property type="entry name" value="G-alpha"/>
    <property type="match status" value="1"/>
</dbReference>
<proteinExistence type="predicted"/>
<evidence type="ECO:0000256" key="5">
    <source>
        <dbReference type="PIRSR" id="PIRSR601019-2"/>
    </source>
</evidence>
<dbReference type="Gene3D" id="3.40.50.300">
    <property type="entry name" value="P-loop containing nucleotide triphosphate hydrolases"/>
    <property type="match status" value="1"/>
</dbReference>
<dbReference type="GO" id="GO:0007188">
    <property type="term" value="P:adenylate cyclase-modulating G protein-coupled receptor signaling pathway"/>
    <property type="evidence" value="ECO:0007669"/>
    <property type="project" value="TreeGrafter"/>
</dbReference>
<evidence type="ECO:0000313" key="6">
    <source>
        <dbReference type="EMBL" id="OZC08399.1"/>
    </source>
</evidence>
<dbReference type="SUPFAM" id="SSF52540">
    <property type="entry name" value="P-loop containing nucleoside triphosphate hydrolases"/>
    <property type="match status" value="1"/>
</dbReference>
<keyword evidence="7" id="KW-1185">Reference proteome</keyword>
<dbReference type="PROSITE" id="PS51882">
    <property type="entry name" value="G_ALPHA"/>
    <property type="match status" value="1"/>
</dbReference>
<reference evidence="6 7" key="1">
    <citation type="submission" date="2015-12" db="EMBL/GenBank/DDBJ databases">
        <title>Draft genome of the nematode, Onchocerca flexuosa.</title>
        <authorList>
            <person name="Mitreva M."/>
        </authorList>
    </citation>
    <scope>NUCLEOTIDE SEQUENCE [LARGE SCALE GENOMIC DNA]</scope>
    <source>
        <strain evidence="6">Red Deer</strain>
    </source>
</reference>
<dbReference type="SUPFAM" id="SSF47895">
    <property type="entry name" value="Transducin (alpha subunit), insertion domain"/>
    <property type="match status" value="1"/>
</dbReference>
<evidence type="ECO:0000256" key="2">
    <source>
        <dbReference type="ARBA" id="ARBA00023134"/>
    </source>
</evidence>
<dbReference type="Gene3D" id="1.10.400.10">
    <property type="entry name" value="GI Alpha 1, domain 2-like"/>
    <property type="match status" value="1"/>
</dbReference>
<feature type="binding site" evidence="4">
    <location>
        <begin position="187"/>
        <end position="193"/>
    </location>
    <ligand>
        <name>GTP</name>
        <dbReference type="ChEBI" id="CHEBI:37565"/>
    </ligand>
</feature>
<dbReference type="PANTHER" id="PTHR10218:SF116">
    <property type="entry name" value="G PROTEIN, ALPHA SUBUNIT"/>
    <property type="match status" value="1"/>
</dbReference>
<feature type="binding site" evidence="4">
    <location>
        <begin position="280"/>
        <end position="283"/>
    </location>
    <ligand>
        <name>GTP</name>
        <dbReference type="ChEBI" id="CHEBI:37565"/>
    </ligand>
</feature>
<dbReference type="GO" id="GO:0005737">
    <property type="term" value="C:cytoplasm"/>
    <property type="evidence" value="ECO:0007669"/>
    <property type="project" value="TreeGrafter"/>
</dbReference>
<dbReference type="GO" id="GO:0005525">
    <property type="term" value="F:GTP binding"/>
    <property type="evidence" value="ECO:0007669"/>
    <property type="project" value="UniProtKB-KW"/>
</dbReference>
<sequence>MGSRPSLLQRPAAAVQGDDASCNIAKINILILGGDSHFISSPRFSIVRGHFLRLKAVDRTSAVGKTTLFRQLRLCGKCKPLERRFYHNILLQNVIQICNDIFQTCKELNLDISKQKENFNIILASKKLDKLSSSCLQAIKDIPADSTIQKLIQTCHKLSFIQNIQYFFDNIERITDSDYIPTEIDILNSYAPTIGIDQINYRTSFASISIVDIGGSEYSRRKWNKFYSIINVLIYIVDLTAFCKLRKERLSNVEDECVTIFTQLCNNFTLKKSHFIVLFNKKDVFDAQKRPQLNGPPPGGADTTLSVDSTSSLSLIKAKFLNHLTRKIYQHTVSLLYRNTFEASVMECISEIAAKNRAVAPM</sequence>
<dbReference type="GO" id="GO:0003924">
    <property type="term" value="F:GTPase activity"/>
    <property type="evidence" value="ECO:0007669"/>
    <property type="project" value="InterPro"/>
</dbReference>
<keyword evidence="2 4" id="KW-0342">GTP-binding</keyword>
<protein>
    <submittedName>
        <fullName evidence="6">G-protein alpha subunit</fullName>
    </submittedName>
</protein>
<dbReference type="EMBL" id="KZ270009">
    <property type="protein sequence ID" value="OZC08399.1"/>
    <property type="molecule type" value="Genomic_DNA"/>
</dbReference>
<accession>A0A238BSR0</accession>
<keyword evidence="5" id="KW-0479">Metal-binding</keyword>
<dbReference type="GO" id="GO:0046872">
    <property type="term" value="F:metal ion binding"/>
    <property type="evidence" value="ECO:0007669"/>
    <property type="project" value="UniProtKB-KW"/>
</dbReference>
<dbReference type="PANTHER" id="PTHR10218">
    <property type="entry name" value="GTP-BINDING PROTEIN ALPHA SUBUNIT"/>
    <property type="match status" value="1"/>
</dbReference>
<evidence type="ECO:0000313" key="7">
    <source>
        <dbReference type="Proteomes" id="UP000242913"/>
    </source>
</evidence>
<dbReference type="Proteomes" id="UP000242913">
    <property type="component" value="Unassembled WGS sequence"/>
</dbReference>
<evidence type="ECO:0000256" key="1">
    <source>
        <dbReference type="ARBA" id="ARBA00022741"/>
    </source>
</evidence>
<name>A0A238BSR0_9BILA</name>
<dbReference type="InterPro" id="IPR001019">
    <property type="entry name" value="Gprotein_alpha_su"/>
</dbReference>
<keyword evidence="3" id="KW-0807">Transducer</keyword>
<gene>
    <name evidence="6" type="ORF">X798_04599</name>
</gene>
<keyword evidence="1 4" id="KW-0547">Nucleotide-binding</keyword>
<evidence type="ECO:0000256" key="3">
    <source>
        <dbReference type="ARBA" id="ARBA00023224"/>
    </source>
</evidence>